<evidence type="ECO:0008006" key="5">
    <source>
        <dbReference type="Google" id="ProtNLM"/>
    </source>
</evidence>
<feature type="transmembrane region" description="Helical" evidence="2">
    <location>
        <begin position="205"/>
        <end position="225"/>
    </location>
</feature>
<keyword evidence="2" id="KW-0812">Transmembrane</keyword>
<keyword evidence="4" id="KW-1185">Reference proteome</keyword>
<dbReference type="AlphaFoldDB" id="A0A8H3X8F2"/>
<feature type="transmembrane region" description="Helical" evidence="2">
    <location>
        <begin position="114"/>
        <end position="134"/>
    </location>
</feature>
<keyword evidence="2" id="KW-1133">Transmembrane helix</keyword>
<accession>A0A8H3X8F2</accession>
<proteinExistence type="predicted"/>
<evidence type="ECO:0000256" key="2">
    <source>
        <dbReference type="SAM" id="Phobius"/>
    </source>
</evidence>
<keyword evidence="2" id="KW-0472">Membrane</keyword>
<evidence type="ECO:0000313" key="4">
    <source>
        <dbReference type="Proteomes" id="UP000439903"/>
    </source>
</evidence>
<organism evidence="3 4">
    <name type="scientific">Gigaspora margarita</name>
    <dbReference type="NCBI Taxonomy" id="4874"/>
    <lineage>
        <taxon>Eukaryota</taxon>
        <taxon>Fungi</taxon>
        <taxon>Fungi incertae sedis</taxon>
        <taxon>Mucoromycota</taxon>
        <taxon>Glomeromycotina</taxon>
        <taxon>Glomeromycetes</taxon>
        <taxon>Diversisporales</taxon>
        <taxon>Gigasporaceae</taxon>
        <taxon>Gigaspora</taxon>
    </lineage>
</organism>
<gene>
    <name evidence="3" type="ORF">F8M41_006455</name>
</gene>
<feature type="transmembrane region" description="Helical" evidence="2">
    <location>
        <begin position="82"/>
        <end position="102"/>
    </location>
</feature>
<feature type="transmembrane region" description="Helical" evidence="2">
    <location>
        <begin position="170"/>
        <end position="193"/>
    </location>
</feature>
<comment type="caution">
    <text evidence="3">The sequence shown here is derived from an EMBL/GenBank/DDBJ whole genome shotgun (WGS) entry which is preliminary data.</text>
</comment>
<dbReference type="OrthoDB" id="2364758at2759"/>
<feature type="compositionally biased region" description="Basic and acidic residues" evidence="1">
    <location>
        <begin position="238"/>
        <end position="251"/>
    </location>
</feature>
<feature type="transmembrane region" description="Helical" evidence="2">
    <location>
        <begin position="52"/>
        <end position="70"/>
    </location>
</feature>
<evidence type="ECO:0000256" key="1">
    <source>
        <dbReference type="SAM" id="MobiDB-lite"/>
    </source>
</evidence>
<name>A0A8H3X8F2_GIGMA</name>
<sequence>MSVINSTNSTNSISTTNHTLVNSNIINNTSANSTTFNTTLYDLTIFANQNKVALIGLAIPIEFAILMYLVCKCGNKDRRSFAYFYCFLLAYEFTFEVAFFINNSHTIESLYFPSLFSFAVPAFINYIVGLYILYKTSDKFYKMFFKSFICAIDIRLIQICNSQYTKYQDVVLWLSGINLLIEDIPQLVIQILYKTNTYGFEIIPFMSLILCSIVIVIGLLSHLYITIGKHKTQESVSKKLGRKDSKNERNSSDTINDVDEWGVPRY</sequence>
<reference evidence="3 4" key="1">
    <citation type="journal article" date="2019" name="Environ. Microbiol.">
        <title>At the nexus of three kingdoms: the genome of the mycorrhizal fungus Gigaspora margarita provides insights into plant, endobacterial and fungal interactions.</title>
        <authorList>
            <person name="Venice F."/>
            <person name="Ghignone S."/>
            <person name="Salvioli di Fossalunga A."/>
            <person name="Amselem J."/>
            <person name="Novero M."/>
            <person name="Xianan X."/>
            <person name="Sedzielewska Toro K."/>
            <person name="Morin E."/>
            <person name="Lipzen A."/>
            <person name="Grigoriev I.V."/>
            <person name="Henrissat B."/>
            <person name="Martin F.M."/>
            <person name="Bonfante P."/>
        </authorList>
    </citation>
    <scope>NUCLEOTIDE SEQUENCE [LARGE SCALE GENOMIC DNA]</scope>
    <source>
        <strain evidence="3 4">BEG34</strain>
    </source>
</reference>
<evidence type="ECO:0000313" key="3">
    <source>
        <dbReference type="EMBL" id="KAF0424729.1"/>
    </source>
</evidence>
<feature type="region of interest" description="Disordered" evidence="1">
    <location>
        <begin position="238"/>
        <end position="266"/>
    </location>
</feature>
<protein>
    <recommendedName>
        <fullName evidence="5">Transmembrane protein</fullName>
    </recommendedName>
</protein>
<dbReference type="Proteomes" id="UP000439903">
    <property type="component" value="Unassembled WGS sequence"/>
</dbReference>
<dbReference type="EMBL" id="WTPW01001633">
    <property type="protein sequence ID" value="KAF0424729.1"/>
    <property type="molecule type" value="Genomic_DNA"/>
</dbReference>